<name>A0AAN6V966_9PEZI</name>
<evidence type="ECO:0000313" key="1">
    <source>
        <dbReference type="EMBL" id="KAK4147119.1"/>
    </source>
</evidence>
<reference evidence="1" key="2">
    <citation type="submission" date="2023-05" db="EMBL/GenBank/DDBJ databases">
        <authorList>
            <consortium name="Lawrence Berkeley National Laboratory"/>
            <person name="Steindorff A."/>
            <person name="Hensen N."/>
            <person name="Bonometti L."/>
            <person name="Westerberg I."/>
            <person name="Brannstrom I.O."/>
            <person name="Guillou S."/>
            <person name="Cros-Aarteil S."/>
            <person name="Calhoun S."/>
            <person name="Haridas S."/>
            <person name="Kuo A."/>
            <person name="Mondo S."/>
            <person name="Pangilinan J."/>
            <person name="Riley R."/>
            <person name="Labutti K."/>
            <person name="Andreopoulos B."/>
            <person name="Lipzen A."/>
            <person name="Chen C."/>
            <person name="Yanf M."/>
            <person name="Daum C."/>
            <person name="Ng V."/>
            <person name="Clum A."/>
            <person name="Ohm R."/>
            <person name="Martin F."/>
            <person name="Silar P."/>
            <person name="Natvig D."/>
            <person name="Lalanne C."/>
            <person name="Gautier V."/>
            <person name="Ament-Velasquez S.L."/>
            <person name="Kruys A."/>
            <person name="Hutchinson M.I."/>
            <person name="Powell A.J."/>
            <person name="Barry K."/>
            <person name="Miller A.N."/>
            <person name="Grigoriev I.V."/>
            <person name="Debuchy R."/>
            <person name="Gladieux P."/>
            <person name="Thoren M.H."/>
            <person name="Johannesson H."/>
        </authorList>
    </citation>
    <scope>NUCLEOTIDE SEQUENCE</scope>
    <source>
        <strain evidence="1">CBS 141.50</strain>
    </source>
</reference>
<comment type="caution">
    <text evidence="1">The sequence shown here is derived from an EMBL/GenBank/DDBJ whole genome shotgun (WGS) entry which is preliminary data.</text>
</comment>
<gene>
    <name evidence="1" type="ORF">C8A04DRAFT_24915</name>
</gene>
<dbReference type="EMBL" id="MU853557">
    <property type="protein sequence ID" value="KAK4147119.1"/>
    <property type="molecule type" value="Genomic_DNA"/>
</dbReference>
<protein>
    <submittedName>
        <fullName evidence="1">Uncharacterized protein</fullName>
    </submittedName>
</protein>
<organism evidence="1 2">
    <name type="scientific">Dichotomopilus funicola</name>
    <dbReference type="NCBI Taxonomy" id="1934379"/>
    <lineage>
        <taxon>Eukaryota</taxon>
        <taxon>Fungi</taxon>
        <taxon>Dikarya</taxon>
        <taxon>Ascomycota</taxon>
        <taxon>Pezizomycotina</taxon>
        <taxon>Sordariomycetes</taxon>
        <taxon>Sordariomycetidae</taxon>
        <taxon>Sordariales</taxon>
        <taxon>Chaetomiaceae</taxon>
        <taxon>Dichotomopilus</taxon>
    </lineage>
</organism>
<dbReference type="GeneID" id="87815965"/>
<dbReference type="RefSeq" id="XP_062640490.1">
    <property type="nucleotide sequence ID" value="XM_062779352.1"/>
</dbReference>
<dbReference type="Proteomes" id="UP001302676">
    <property type="component" value="Unassembled WGS sequence"/>
</dbReference>
<sequence>MSLTDGMDLFAAGTMEETLDIVIHAWRDAFSADAYPWVPALDEDTAADMARLTRIVVEFVDFYTGLRLQHFREALDPPRGEWPVSPTERRRIAQALMRSQIFVSIHHPSFTTGGFDDEFFVTAIGLFESWELEQISAMANFVLNVIWAVHRHGKHGLPPPIYQYGEPWWCGLPVVYAQVVKAGLTDDTFLPGLWRDPTICDSKVRIGSTLNKWLSGSHRCLWWDNYRPSAAMLAMVEPSAEEAAAPPLAFDGDSILNVPWAWIHAWNGQRVRRWGSDLVPVRPPGPNADWNEHGRVTDLMWHWRWFGCVFWDKDRAEALMESEAFEGCGRGWFASYLASGDASGSAV</sequence>
<proteinExistence type="predicted"/>
<evidence type="ECO:0000313" key="2">
    <source>
        <dbReference type="Proteomes" id="UP001302676"/>
    </source>
</evidence>
<keyword evidence="2" id="KW-1185">Reference proteome</keyword>
<reference evidence="1" key="1">
    <citation type="journal article" date="2023" name="Mol. Phylogenet. Evol.">
        <title>Genome-scale phylogeny and comparative genomics of the fungal order Sordariales.</title>
        <authorList>
            <person name="Hensen N."/>
            <person name="Bonometti L."/>
            <person name="Westerberg I."/>
            <person name="Brannstrom I.O."/>
            <person name="Guillou S."/>
            <person name="Cros-Aarteil S."/>
            <person name="Calhoun S."/>
            <person name="Haridas S."/>
            <person name="Kuo A."/>
            <person name="Mondo S."/>
            <person name="Pangilinan J."/>
            <person name="Riley R."/>
            <person name="LaButti K."/>
            <person name="Andreopoulos B."/>
            <person name="Lipzen A."/>
            <person name="Chen C."/>
            <person name="Yan M."/>
            <person name="Daum C."/>
            <person name="Ng V."/>
            <person name="Clum A."/>
            <person name="Steindorff A."/>
            <person name="Ohm R.A."/>
            <person name="Martin F."/>
            <person name="Silar P."/>
            <person name="Natvig D.O."/>
            <person name="Lalanne C."/>
            <person name="Gautier V."/>
            <person name="Ament-Velasquez S.L."/>
            <person name="Kruys A."/>
            <person name="Hutchinson M.I."/>
            <person name="Powell A.J."/>
            <person name="Barry K."/>
            <person name="Miller A.N."/>
            <person name="Grigoriev I.V."/>
            <person name="Debuchy R."/>
            <person name="Gladieux P."/>
            <person name="Hiltunen Thoren M."/>
            <person name="Johannesson H."/>
        </authorList>
    </citation>
    <scope>NUCLEOTIDE SEQUENCE</scope>
    <source>
        <strain evidence="1">CBS 141.50</strain>
    </source>
</reference>
<accession>A0AAN6V966</accession>
<dbReference type="AlphaFoldDB" id="A0AAN6V966"/>